<dbReference type="PANTHER" id="PTHR42686:SF1">
    <property type="entry name" value="GH17980P-RELATED"/>
    <property type="match status" value="1"/>
</dbReference>
<dbReference type="EMBL" id="BAAAYN010000023">
    <property type="protein sequence ID" value="GAA3388418.1"/>
    <property type="molecule type" value="Genomic_DNA"/>
</dbReference>
<protein>
    <submittedName>
        <fullName evidence="2">Aldo/keto reductase</fullName>
    </submittedName>
</protein>
<accession>A0ABP6SZB1</accession>
<dbReference type="InterPro" id="IPR036812">
    <property type="entry name" value="NAD(P)_OxRdtase_dom_sf"/>
</dbReference>
<comment type="caution">
    <text evidence="2">The sequence shown here is derived from an EMBL/GenBank/DDBJ whole genome shotgun (WGS) entry which is preliminary data.</text>
</comment>
<keyword evidence="3" id="KW-1185">Reference proteome</keyword>
<gene>
    <name evidence="2" type="ORF">GCM10020369_34520</name>
</gene>
<dbReference type="PANTHER" id="PTHR42686">
    <property type="entry name" value="GH17980P-RELATED"/>
    <property type="match status" value="1"/>
</dbReference>
<evidence type="ECO:0000259" key="1">
    <source>
        <dbReference type="Pfam" id="PF00248"/>
    </source>
</evidence>
<dbReference type="InterPro" id="IPR044479">
    <property type="entry name" value="LGALDH-like"/>
</dbReference>
<dbReference type="InterPro" id="IPR020471">
    <property type="entry name" value="AKR"/>
</dbReference>
<name>A0ABP6SZB1_9ACTN</name>
<dbReference type="Proteomes" id="UP001501676">
    <property type="component" value="Unassembled WGS sequence"/>
</dbReference>
<dbReference type="Gene3D" id="3.20.20.100">
    <property type="entry name" value="NADP-dependent oxidoreductase domain"/>
    <property type="match status" value="1"/>
</dbReference>
<sequence>MIYRPLPGTTLTVSSIGLGAAPLGGEYGTIEPATATATVRTALDAGVTLIDVSPYYGRTAAETVLGDALRGVDRDSYVLATKVGRYDVAEFDFSADRVVRSVEESLRRLGTDHIDLIQCHDIEFGDLDQVVDETLPALRGLEEKGLVRAVGITGYPLPALVSVAGRAPVDTVLSYCHYTVQNRTLAPQLPFFAERDIGVLNASPLGMGLLTDAGPPDWHPASAELRAACAEAAAFCRREGAELARLALQFALALPGVASTIVGMADPETVARNLAWTAEPPDTELLAAVEEILGDQRDAGWPVGRPENSR</sequence>
<organism evidence="2 3">
    <name type="scientific">Cryptosporangium minutisporangium</name>
    <dbReference type="NCBI Taxonomy" id="113569"/>
    <lineage>
        <taxon>Bacteria</taxon>
        <taxon>Bacillati</taxon>
        <taxon>Actinomycetota</taxon>
        <taxon>Actinomycetes</taxon>
        <taxon>Cryptosporangiales</taxon>
        <taxon>Cryptosporangiaceae</taxon>
        <taxon>Cryptosporangium</taxon>
    </lineage>
</organism>
<evidence type="ECO:0000313" key="2">
    <source>
        <dbReference type="EMBL" id="GAA3388418.1"/>
    </source>
</evidence>
<dbReference type="CDD" id="cd19163">
    <property type="entry name" value="AKR_galDH"/>
    <property type="match status" value="1"/>
</dbReference>
<proteinExistence type="predicted"/>
<reference evidence="3" key="1">
    <citation type="journal article" date="2019" name="Int. J. Syst. Evol. Microbiol.">
        <title>The Global Catalogue of Microorganisms (GCM) 10K type strain sequencing project: providing services to taxonomists for standard genome sequencing and annotation.</title>
        <authorList>
            <consortium name="The Broad Institute Genomics Platform"/>
            <consortium name="The Broad Institute Genome Sequencing Center for Infectious Disease"/>
            <person name="Wu L."/>
            <person name="Ma J."/>
        </authorList>
    </citation>
    <scope>NUCLEOTIDE SEQUENCE [LARGE SCALE GENOMIC DNA]</scope>
    <source>
        <strain evidence="3">JCM 9458</strain>
    </source>
</reference>
<evidence type="ECO:0000313" key="3">
    <source>
        <dbReference type="Proteomes" id="UP001501676"/>
    </source>
</evidence>
<dbReference type="InterPro" id="IPR023210">
    <property type="entry name" value="NADP_OxRdtase_dom"/>
</dbReference>
<dbReference type="Pfam" id="PF00248">
    <property type="entry name" value="Aldo_ket_red"/>
    <property type="match status" value="1"/>
</dbReference>
<dbReference type="RefSeq" id="WP_345729137.1">
    <property type="nucleotide sequence ID" value="NZ_BAAAYN010000023.1"/>
</dbReference>
<dbReference type="SUPFAM" id="SSF51430">
    <property type="entry name" value="NAD(P)-linked oxidoreductase"/>
    <property type="match status" value="1"/>
</dbReference>
<feature type="domain" description="NADP-dependent oxidoreductase" evidence="1">
    <location>
        <begin position="16"/>
        <end position="292"/>
    </location>
</feature>